<dbReference type="SUPFAM" id="SSF55729">
    <property type="entry name" value="Acyl-CoA N-acyltransferases (Nat)"/>
    <property type="match status" value="2"/>
</dbReference>
<dbReference type="GeneID" id="92085822"/>
<accession>A0ABR1WT89</accession>
<organism evidence="3 4">
    <name type="scientific">Apiospora phragmitis</name>
    <dbReference type="NCBI Taxonomy" id="2905665"/>
    <lineage>
        <taxon>Eukaryota</taxon>
        <taxon>Fungi</taxon>
        <taxon>Dikarya</taxon>
        <taxon>Ascomycota</taxon>
        <taxon>Pezizomycotina</taxon>
        <taxon>Sordariomycetes</taxon>
        <taxon>Xylariomycetidae</taxon>
        <taxon>Amphisphaeriales</taxon>
        <taxon>Apiosporaceae</taxon>
        <taxon>Apiospora</taxon>
    </lineage>
</organism>
<feature type="domain" description="N-acetyltransferase" evidence="2">
    <location>
        <begin position="105"/>
        <end position="287"/>
    </location>
</feature>
<comment type="caution">
    <text evidence="3">The sequence shown here is derived from an EMBL/GenBank/DDBJ whole genome shotgun (WGS) entry which is preliminary data.</text>
</comment>
<evidence type="ECO:0000259" key="2">
    <source>
        <dbReference type="PROSITE" id="PS51186"/>
    </source>
</evidence>
<dbReference type="PROSITE" id="PS51186">
    <property type="entry name" value="GNAT"/>
    <property type="match status" value="1"/>
</dbReference>
<name>A0ABR1WT89_9PEZI</name>
<sequence>MGTPFISLLEPSKLEDYDRTKPHDQQPGPVAKAFLDAMAVREAVFVDEQRMPLEYEYDEDDPRSCHWVVYASVSHVVELEQVDPATNIIVRPRRSETRTVPIGTMRIVPFPTRPTPSPTAGPRDPARQRDHLHHPFGIDISISSTRSRRPRPRRRRHHPSRCRDPAPYAQDRATTFHDGQEPYLKVGRLAVLPAYRGRHISGQLWTAARRWLETHPRYFDPSVTERGMDALGAEQASEIPRWGGLVCAHAQAAAVKTYGRWGFRVDEVMGHWYEEGVPHVGMFLRLDTKNVPPQV</sequence>
<dbReference type="InterPro" id="IPR000182">
    <property type="entry name" value="GNAT_dom"/>
</dbReference>
<dbReference type="Proteomes" id="UP001480595">
    <property type="component" value="Unassembled WGS sequence"/>
</dbReference>
<gene>
    <name evidence="3" type="ORF">PG994_001350</name>
</gene>
<dbReference type="EMBL" id="JAQQWL010000002">
    <property type="protein sequence ID" value="KAK8086376.1"/>
    <property type="molecule type" value="Genomic_DNA"/>
</dbReference>
<feature type="compositionally biased region" description="Basic residues" evidence="1">
    <location>
        <begin position="146"/>
        <end position="160"/>
    </location>
</feature>
<protein>
    <recommendedName>
        <fullName evidence="2">N-acetyltransferase domain-containing protein</fullName>
    </recommendedName>
</protein>
<evidence type="ECO:0000313" key="4">
    <source>
        <dbReference type="Proteomes" id="UP001480595"/>
    </source>
</evidence>
<proteinExistence type="predicted"/>
<dbReference type="RefSeq" id="XP_066720900.1">
    <property type="nucleotide sequence ID" value="XM_066852759.1"/>
</dbReference>
<feature type="region of interest" description="Disordered" evidence="1">
    <location>
        <begin position="106"/>
        <end position="168"/>
    </location>
</feature>
<keyword evidence="4" id="KW-1185">Reference proteome</keyword>
<evidence type="ECO:0000313" key="3">
    <source>
        <dbReference type="EMBL" id="KAK8086376.1"/>
    </source>
</evidence>
<dbReference type="Gene3D" id="3.40.630.30">
    <property type="match status" value="1"/>
</dbReference>
<reference evidence="3 4" key="1">
    <citation type="submission" date="2023-01" db="EMBL/GenBank/DDBJ databases">
        <title>Analysis of 21 Apiospora genomes using comparative genomics revels a genus with tremendous synthesis potential of carbohydrate active enzymes and secondary metabolites.</title>
        <authorList>
            <person name="Sorensen T."/>
        </authorList>
    </citation>
    <scope>NUCLEOTIDE SEQUENCE [LARGE SCALE GENOMIC DNA]</scope>
    <source>
        <strain evidence="3 4">CBS 135458</strain>
    </source>
</reference>
<dbReference type="CDD" id="cd04301">
    <property type="entry name" value="NAT_SF"/>
    <property type="match status" value="1"/>
</dbReference>
<evidence type="ECO:0000256" key="1">
    <source>
        <dbReference type="SAM" id="MobiDB-lite"/>
    </source>
</evidence>
<dbReference type="InterPro" id="IPR016181">
    <property type="entry name" value="Acyl_CoA_acyltransferase"/>
</dbReference>